<dbReference type="Gene3D" id="4.10.240.10">
    <property type="entry name" value="Zn(2)-C6 fungal-type DNA-binding domain"/>
    <property type="match status" value="2"/>
</dbReference>
<dbReference type="SMART" id="SM00066">
    <property type="entry name" value="GAL4"/>
    <property type="match status" value="2"/>
</dbReference>
<feature type="compositionally biased region" description="Acidic residues" evidence="6">
    <location>
        <begin position="184"/>
        <end position="198"/>
    </location>
</feature>
<dbReference type="PANTHER" id="PTHR47338">
    <property type="entry name" value="ZN(II)2CYS6 TRANSCRIPTION FACTOR (EUROFUNG)-RELATED"/>
    <property type="match status" value="1"/>
</dbReference>
<dbReference type="GO" id="GO:0005634">
    <property type="term" value="C:nucleus"/>
    <property type="evidence" value="ECO:0007669"/>
    <property type="project" value="UniProtKB-SubCell"/>
</dbReference>
<evidence type="ECO:0000313" key="9">
    <source>
        <dbReference type="Proteomes" id="UP000091956"/>
    </source>
</evidence>
<dbReference type="PANTHER" id="PTHR47338:SF7">
    <property type="entry name" value="ZN(II)2CYS6 TRANSCRIPTION FACTOR (EUROFUNG)"/>
    <property type="match status" value="1"/>
</dbReference>
<dbReference type="InterPro" id="IPR007219">
    <property type="entry name" value="XnlR_reg_dom"/>
</dbReference>
<dbReference type="InterPro" id="IPR050815">
    <property type="entry name" value="TF_fung"/>
</dbReference>
<dbReference type="CDD" id="cd12148">
    <property type="entry name" value="fungal_TF_MHR"/>
    <property type="match status" value="1"/>
</dbReference>
<dbReference type="SUPFAM" id="SSF57701">
    <property type="entry name" value="Zn2/Cys6 DNA-binding domain"/>
    <property type="match status" value="2"/>
</dbReference>
<dbReference type="Proteomes" id="UP000091956">
    <property type="component" value="Unassembled WGS sequence"/>
</dbReference>
<accession>A0A1B8GU54</accession>
<feature type="region of interest" description="Disordered" evidence="6">
    <location>
        <begin position="1"/>
        <end position="21"/>
    </location>
</feature>
<evidence type="ECO:0000313" key="8">
    <source>
        <dbReference type="EMBL" id="OBT99355.2"/>
    </source>
</evidence>
<feature type="domain" description="Zn(2)-C6 fungal-type" evidence="7">
    <location>
        <begin position="52"/>
        <end position="80"/>
    </location>
</feature>
<name>A0A1B8GU54_9PEZI</name>
<dbReference type="PROSITE" id="PS00463">
    <property type="entry name" value="ZN2_CY6_FUNGAL_1"/>
    <property type="match status" value="2"/>
</dbReference>
<feature type="domain" description="Zn(2)-C6 fungal-type" evidence="7">
    <location>
        <begin position="115"/>
        <end position="145"/>
    </location>
</feature>
<evidence type="ECO:0000256" key="5">
    <source>
        <dbReference type="ARBA" id="ARBA00023242"/>
    </source>
</evidence>
<keyword evidence="9" id="KW-1185">Reference proteome</keyword>
<dbReference type="GO" id="GO:0006351">
    <property type="term" value="P:DNA-templated transcription"/>
    <property type="evidence" value="ECO:0007669"/>
    <property type="project" value="InterPro"/>
</dbReference>
<dbReference type="EMBL" id="KV460213">
    <property type="protein sequence ID" value="OBT99355.2"/>
    <property type="molecule type" value="Genomic_DNA"/>
</dbReference>
<gene>
    <name evidence="8" type="ORF">VE01_02751</name>
</gene>
<dbReference type="RefSeq" id="XP_018133088.2">
    <property type="nucleotide sequence ID" value="XM_018272256.2"/>
</dbReference>
<evidence type="ECO:0000259" key="7">
    <source>
        <dbReference type="PROSITE" id="PS50048"/>
    </source>
</evidence>
<keyword evidence="2" id="KW-0479">Metal-binding</keyword>
<reference evidence="8 9" key="1">
    <citation type="submission" date="2016-03" db="EMBL/GenBank/DDBJ databases">
        <title>Comparative genomics of Pseudogymnoascus destructans, the fungus causing white-nose syndrome of bats.</title>
        <authorList>
            <person name="Palmer J.M."/>
            <person name="Drees K.P."/>
            <person name="Foster J.T."/>
            <person name="Lindner D.L."/>
        </authorList>
    </citation>
    <scope>NUCLEOTIDE SEQUENCE [LARGE SCALE GENOMIC DNA]</scope>
    <source>
        <strain evidence="8 9">UAMH 10579</strain>
    </source>
</reference>
<dbReference type="SMART" id="SM00906">
    <property type="entry name" value="Fungal_trans"/>
    <property type="match status" value="1"/>
</dbReference>
<evidence type="ECO:0000256" key="6">
    <source>
        <dbReference type="SAM" id="MobiDB-lite"/>
    </source>
</evidence>
<dbReference type="AlphaFoldDB" id="A0A1B8GU54"/>
<reference evidence="9" key="2">
    <citation type="journal article" date="2018" name="Nat. Commun.">
        <title>Extreme sensitivity to ultraviolet light in the fungal pathogen causing white-nose syndrome of bats.</title>
        <authorList>
            <person name="Palmer J.M."/>
            <person name="Drees K.P."/>
            <person name="Foster J.T."/>
            <person name="Lindner D.L."/>
        </authorList>
    </citation>
    <scope>NUCLEOTIDE SEQUENCE [LARGE SCALE GENOMIC DNA]</scope>
    <source>
        <strain evidence="9">UAMH 10579</strain>
    </source>
</reference>
<dbReference type="STRING" id="342668.A0A1B8GU54"/>
<comment type="subcellular location">
    <subcellularLocation>
        <location evidence="1">Nucleus</location>
    </subcellularLocation>
</comment>
<dbReference type="Pfam" id="PF04082">
    <property type="entry name" value="Fungal_trans"/>
    <property type="match status" value="1"/>
</dbReference>
<evidence type="ECO:0000256" key="3">
    <source>
        <dbReference type="ARBA" id="ARBA00023015"/>
    </source>
</evidence>
<dbReference type="CDD" id="cd00067">
    <property type="entry name" value="GAL4"/>
    <property type="match status" value="2"/>
</dbReference>
<evidence type="ECO:0000256" key="2">
    <source>
        <dbReference type="ARBA" id="ARBA00022723"/>
    </source>
</evidence>
<evidence type="ECO:0000256" key="4">
    <source>
        <dbReference type="ARBA" id="ARBA00023163"/>
    </source>
</evidence>
<dbReference type="GO" id="GO:0000981">
    <property type="term" value="F:DNA-binding transcription factor activity, RNA polymerase II-specific"/>
    <property type="evidence" value="ECO:0007669"/>
    <property type="project" value="InterPro"/>
</dbReference>
<dbReference type="PROSITE" id="PS50048">
    <property type="entry name" value="ZN2_CY6_FUNGAL_2"/>
    <property type="match status" value="2"/>
</dbReference>
<keyword evidence="4" id="KW-0804">Transcription</keyword>
<feature type="region of interest" description="Disordered" evidence="6">
    <location>
        <begin position="170"/>
        <end position="207"/>
    </location>
</feature>
<feature type="region of interest" description="Disordered" evidence="6">
    <location>
        <begin position="853"/>
        <end position="872"/>
    </location>
</feature>
<dbReference type="InterPro" id="IPR001138">
    <property type="entry name" value="Zn2Cys6_DnaBD"/>
</dbReference>
<dbReference type="PRINTS" id="PR00755">
    <property type="entry name" value="AFLATOXINBRP"/>
</dbReference>
<keyword evidence="3" id="KW-0805">Transcription regulation</keyword>
<keyword evidence="5" id="KW-0539">Nucleus</keyword>
<sequence>MGPESMTVGDDTNPPTGSNIEQAGHGLQQIIQTESGPPYVVNPKKGERSRSGCITCRARKVKCDERPRSCMNCARRGLSCGGYSWGPAPKLKRIDLHAQTDLTEAGLERRRLRGSCNSCRSCKTKCSGDKPTCERCLGKGISCTYRARTRQTESISSRQSPQREIVLQQLRNGTRSRTLPGGREEDESNTVLEADDEIPSPNDGSSDVRGAELPGWLFSSSLPRKEIIYQLVDSYFTNIHPLRCYSFIHRPSFMERLDQDPAITHMNGPLLHVICALGAKFYALETLNYEKEIDPKNVLASGSQWADIAQQQIFGNMNNISVENLMATILLYDHELRVGNYSGAFMISGAATRMLQALQINLEYSTDILCTEPSNMPFCVRESRRRLMWSCYVADSWVGSGVDQLTLIADCDVKVQLPCHERNFVQQIPSITETLTRGQVLKFIPPELRPLDPTNNMGIAAYFARIAGIRKKILRYIKQIDLTQQLQLPDAEFSSLDESCEDWLNSLPPSLRLTTASIYTRKDSSQLGALFVLHCAYHITLCDLYRISMPVLLPGLLRTRLSVESTPNQQTFRALYQRKCFEHSKDAARILMKAVGHGARFLADTWLCTCAFESTRTMLYYSVQGVDRNQSNSRELVLELIPLFQANMRAMRLMIPLFTTAERCYAAATSLMRKAGIGSHLVEGAPGTDEQLDSSDIERPVDYASPPMETPENVLNPLSIYALTRQNIDEKESVDSRNSLYSTRVADNVQTSTVATNSFRRKPQGAFAAVLQQQFPSHVPQEHYNTNSGEFMPNMALMWEQHDLGANMDSFWPGFMPDFDGLWLPAETAQENMSAMGIPTWVPGIPGETFEGGFAVRDGPIRPTPSGSGAFM</sequence>
<dbReference type="GO" id="GO:0003677">
    <property type="term" value="F:DNA binding"/>
    <property type="evidence" value="ECO:0007669"/>
    <property type="project" value="InterPro"/>
</dbReference>
<evidence type="ECO:0000256" key="1">
    <source>
        <dbReference type="ARBA" id="ARBA00004123"/>
    </source>
</evidence>
<dbReference type="GeneID" id="28836137"/>
<dbReference type="Pfam" id="PF00172">
    <property type="entry name" value="Zn_clus"/>
    <property type="match status" value="2"/>
</dbReference>
<dbReference type="InterPro" id="IPR036864">
    <property type="entry name" value="Zn2-C6_fun-type_DNA-bd_sf"/>
</dbReference>
<dbReference type="GO" id="GO:0008270">
    <property type="term" value="F:zinc ion binding"/>
    <property type="evidence" value="ECO:0007669"/>
    <property type="project" value="InterPro"/>
</dbReference>
<protein>
    <recommendedName>
        <fullName evidence="7">Zn(2)-C6 fungal-type domain-containing protein</fullName>
    </recommendedName>
</protein>
<organism evidence="8 9">
    <name type="scientific">Pseudogymnoascus verrucosus</name>
    <dbReference type="NCBI Taxonomy" id="342668"/>
    <lineage>
        <taxon>Eukaryota</taxon>
        <taxon>Fungi</taxon>
        <taxon>Dikarya</taxon>
        <taxon>Ascomycota</taxon>
        <taxon>Pezizomycotina</taxon>
        <taxon>Leotiomycetes</taxon>
        <taxon>Thelebolales</taxon>
        <taxon>Thelebolaceae</taxon>
        <taxon>Pseudogymnoascus</taxon>
    </lineage>
</organism>
<proteinExistence type="predicted"/>